<evidence type="ECO:0000313" key="2">
    <source>
        <dbReference type="EMBL" id="VDK17493.1"/>
    </source>
</evidence>
<feature type="compositionally biased region" description="Polar residues" evidence="1">
    <location>
        <begin position="33"/>
        <end position="44"/>
    </location>
</feature>
<reference evidence="2 3" key="2">
    <citation type="submission" date="2018-11" db="EMBL/GenBank/DDBJ databases">
        <authorList>
            <consortium name="Pathogen Informatics"/>
        </authorList>
    </citation>
    <scope>NUCLEOTIDE SEQUENCE [LARGE SCALE GENOMIC DNA]</scope>
</reference>
<feature type="region of interest" description="Disordered" evidence="1">
    <location>
        <begin position="1"/>
        <end position="48"/>
    </location>
</feature>
<accession>A0A0M3IYJ1</accession>
<proteinExistence type="predicted"/>
<organism evidence="4">
    <name type="scientific">Anisakis simplex</name>
    <name type="common">Herring worm</name>
    <dbReference type="NCBI Taxonomy" id="6269"/>
    <lineage>
        <taxon>Eukaryota</taxon>
        <taxon>Metazoa</taxon>
        <taxon>Ecdysozoa</taxon>
        <taxon>Nematoda</taxon>
        <taxon>Chromadorea</taxon>
        <taxon>Rhabditida</taxon>
        <taxon>Spirurina</taxon>
        <taxon>Ascaridomorpha</taxon>
        <taxon>Ascaridoidea</taxon>
        <taxon>Anisakidae</taxon>
        <taxon>Anisakis</taxon>
        <taxon>Anisakis simplex complex</taxon>
    </lineage>
</organism>
<gene>
    <name evidence="2" type="ORF">ASIM_LOCUS224</name>
</gene>
<name>A0A0M3IYJ1_ANISI</name>
<evidence type="ECO:0000313" key="3">
    <source>
        <dbReference type="Proteomes" id="UP000267096"/>
    </source>
</evidence>
<keyword evidence="3" id="KW-1185">Reference proteome</keyword>
<evidence type="ECO:0000256" key="1">
    <source>
        <dbReference type="SAM" id="MobiDB-lite"/>
    </source>
</evidence>
<dbReference type="WBParaSite" id="ASIM_0000031301-mRNA-1">
    <property type="protein sequence ID" value="ASIM_0000031301-mRNA-1"/>
    <property type="gene ID" value="ASIM_0000031301"/>
</dbReference>
<sequence>MKRSSYDPHQADSSKRSKPQIKTKKPEEAAVQITESPGNSNASEGNLIPIPHVESTHPLPPLTHSVMFSEAIRAAYKEVFSSEKKSHLQTGYRKRCIQSLGLTASYPEAISSLDIISLVPKALRSDASLTIEITRKLAEAARQRQRIIRAKFIYRKKRAKLVHIFETFSLKDDLMREVWKVIDETRHEENWKGSMPAATWFLQRASKFLQQCDDEFNESDEDCEIVGEANQLDNESNIFEGFNLDHLNVRATATANAIALVNEDGSYSAAGLNERLREGLRDCAGASSSADSVVNQHIKMLLFDQDDYSAINHEPTSQSSSSIHNQSQDSPNDPNQLINRSVSATAFISPSEGVVDPPSLQADQRSVCVFALDGPKCMDSTIVNELESSFSRMEPTDVQLFMNRLQQRVNRQLAERAAQMMSLLGDHDRYEFMKQLQKMSN</sequence>
<feature type="region of interest" description="Disordered" evidence="1">
    <location>
        <begin position="311"/>
        <end position="337"/>
    </location>
</feature>
<feature type="compositionally biased region" description="Basic and acidic residues" evidence="1">
    <location>
        <begin position="1"/>
        <end position="15"/>
    </location>
</feature>
<dbReference type="AlphaFoldDB" id="A0A0M3IYJ1"/>
<dbReference type="Proteomes" id="UP000267096">
    <property type="component" value="Unassembled WGS sequence"/>
</dbReference>
<dbReference type="EMBL" id="UYRR01000098">
    <property type="protein sequence ID" value="VDK17493.1"/>
    <property type="molecule type" value="Genomic_DNA"/>
</dbReference>
<evidence type="ECO:0000313" key="4">
    <source>
        <dbReference type="WBParaSite" id="ASIM_0000031301-mRNA-1"/>
    </source>
</evidence>
<dbReference type="OrthoDB" id="5873679at2759"/>
<protein>
    <submittedName>
        <fullName evidence="2 4">Uncharacterized protein</fullName>
    </submittedName>
</protein>
<feature type="compositionally biased region" description="Low complexity" evidence="1">
    <location>
        <begin position="317"/>
        <end position="330"/>
    </location>
</feature>
<reference evidence="4" key="1">
    <citation type="submission" date="2017-02" db="UniProtKB">
        <authorList>
            <consortium name="WormBaseParasite"/>
        </authorList>
    </citation>
    <scope>IDENTIFICATION</scope>
</reference>